<dbReference type="RefSeq" id="WP_151639616.1">
    <property type="nucleotide sequence ID" value="NZ_WBPB01000013.1"/>
</dbReference>
<protein>
    <recommendedName>
        <fullName evidence="3">Phage protein</fullName>
    </recommendedName>
</protein>
<dbReference type="EMBL" id="WBPB01000013">
    <property type="protein sequence ID" value="KAB2500791.1"/>
    <property type="molecule type" value="Genomic_DNA"/>
</dbReference>
<accession>A0AB34DFE3</accession>
<dbReference type="Proteomes" id="UP000477920">
    <property type="component" value="Unassembled WGS sequence"/>
</dbReference>
<comment type="caution">
    <text evidence="1">The sequence shown here is derived from an EMBL/GenBank/DDBJ whole genome shotgun (WGS) entry which is preliminary data.</text>
</comment>
<evidence type="ECO:0000313" key="2">
    <source>
        <dbReference type="Proteomes" id="UP000477920"/>
    </source>
</evidence>
<reference evidence="1 2" key="1">
    <citation type="submission" date="2019-10" db="EMBL/GenBank/DDBJ databases">
        <title>Bacillus from the desert of Cuatro Cinegas, Coahuila.</title>
        <authorList>
            <person name="Olmedo-Alvarez G."/>
            <person name="Saldana S."/>
            <person name="Barcelo D."/>
        </authorList>
    </citation>
    <scope>NUCLEOTIDE SEQUENCE [LARGE SCALE GENOMIC DNA]</scope>
    <source>
        <strain evidence="1 2">CH101a_3T</strain>
    </source>
</reference>
<gene>
    <name evidence="1" type="ORF">F8158_06805</name>
</gene>
<organism evidence="1 2">
    <name type="scientific">Bacillus cereus</name>
    <dbReference type="NCBI Taxonomy" id="1396"/>
    <lineage>
        <taxon>Bacteria</taxon>
        <taxon>Bacillati</taxon>
        <taxon>Bacillota</taxon>
        <taxon>Bacilli</taxon>
        <taxon>Bacillales</taxon>
        <taxon>Bacillaceae</taxon>
        <taxon>Bacillus</taxon>
        <taxon>Bacillus cereus group</taxon>
    </lineage>
</organism>
<proteinExistence type="predicted"/>
<dbReference type="AlphaFoldDB" id="A0AB34DFE3"/>
<sequence>MELTKLEMAIAIGAFIQGLGEEVLNNNESKLLKELEDELAKILSNSTLNQIQVAGESVLNKLIQNLFEENNQEQKEPIPPYKK</sequence>
<name>A0AB34DFE3_BACCE</name>
<evidence type="ECO:0008006" key="3">
    <source>
        <dbReference type="Google" id="ProtNLM"/>
    </source>
</evidence>
<evidence type="ECO:0000313" key="1">
    <source>
        <dbReference type="EMBL" id="KAB2500791.1"/>
    </source>
</evidence>